<gene>
    <name evidence="2" type="ORF">PEX2_098730</name>
</gene>
<dbReference type="VEuPathDB" id="FungiDB:PEXP_020480"/>
<dbReference type="AlphaFoldDB" id="A0A0A2JN22"/>
<accession>A0A0A2JN22</accession>
<dbReference type="PANTHER" id="PTHR43355:SF2">
    <property type="entry name" value="FLAVIN REDUCTASE (NADPH)"/>
    <property type="match status" value="1"/>
</dbReference>
<evidence type="ECO:0000313" key="2">
    <source>
        <dbReference type="EMBL" id="KGO56794.1"/>
    </source>
</evidence>
<keyword evidence="3" id="KW-1185">Reference proteome</keyword>
<evidence type="ECO:0000256" key="1">
    <source>
        <dbReference type="ARBA" id="ARBA00038376"/>
    </source>
</evidence>
<dbReference type="GeneID" id="27682563"/>
<dbReference type="EMBL" id="JQFZ01000160">
    <property type="protein sequence ID" value="KGO56794.1"/>
    <property type="molecule type" value="Genomic_DNA"/>
</dbReference>
<dbReference type="InterPro" id="IPR051606">
    <property type="entry name" value="Polyketide_Oxido-like"/>
</dbReference>
<proteinExistence type="inferred from homology"/>
<dbReference type="PANTHER" id="PTHR43355">
    <property type="entry name" value="FLAVIN REDUCTASE (NADPH)"/>
    <property type="match status" value="1"/>
</dbReference>
<protein>
    <recommendedName>
        <fullName evidence="4">NAD(P)-binding domain-containing protein</fullName>
    </recommendedName>
</protein>
<dbReference type="InterPro" id="IPR036291">
    <property type="entry name" value="NAD(P)-bd_dom_sf"/>
</dbReference>
<dbReference type="GO" id="GO:0042602">
    <property type="term" value="F:riboflavin reductase (NADPH) activity"/>
    <property type="evidence" value="ECO:0007669"/>
    <property type="project" value="TreeGrafter"/>
</dbReference>
<dbReference type="HOGENOM" id="CLU_066707_0_0_1"/>
<dbReference type="Gene3D" id="3.40.50.720">
    <property type="entry name" value="NAD(P)-binding Rossmann-like Domain"/>
    <property type="match status" value="1"/>
</dbReference>
<organism evidence="2 3">
    <name type="scientific">Penicillium expansum</name>
    <name type="common">Blue mold rot fungus</name>
    <dbReference type="NCBI Taxonomy" id="27334"/>
    <lineage>
        <taxon>Eukaryota</taxon>
        <taxon>Fungi</taxon>
        <taxon>Dikarya</taxon>
        <taxon>Ascomycota</taxon>
        <taxon>Pezizomycotina</taxon>
        <taxon>Eurotiomycetes</taxon>
        <taxon>Eurotiomycetidae</taxon>
        <taxon>Eurotiales</taxon>
        <taxon>Aspergillaceae</taxon>
        <taxon>Penicillium</taxon>
    </lineage>
</organism>
<evidence type="ECO:0000313" key="3">
    <source>
        <dbReference type="Proteomes" id="UP000030143"/>
    </source>
</evidence>
<dbReference type="RefSeq" id="XP_016598492.1">
    <property type="nucleotide sequence ID" value="XM_016747143.1"/>
</dbReference>
<sequence length="297" mass="31502">MTTIAFFGATGGCANVCLTYTLLNGYNARALARTPSKLTTLLLSQPGITQEILSQQLEIIEGDATDVESIMKTLIIDSNPKNAPNGACTLVPSIISGLGGSPTMAITKESKCAKTQMRMPALPHIQLSNPHITEQTTSALLAALAKIASDRFASFEEYRAVAPRVTVISTTGHLPGNKDVPFWFRPMYSVLLPIPHADKLQMEKLLDKEVELGDAGVLAAGVVVVRPSFLTGDHLVPVCEAGEGGEGAGLDKVRVGTAKAPAIGYTISRALVGEWMFKEIVKGGGEKWVGEKVTITT</sequence>
<dbReference type="SUPFAM" id="SSF51735">
    <property type="entry name" value="NAD(P)-binding Rossmann-fold domains"/>
    <property type="match status" value="1"/>
</dbReference>
<comment type="similarity">
    <text evidence="1">Belongs to the avfA family.</text>
</comment>
<dbReference type="STRING" id="27334.A0A0A2JN22"/>
<evidence type="ECO:0008006" key="4">
    <source>
        <dbReference type="Google" id="ProtNLM"/>
    </source>
</evidence>
<dbReference type="GO" id="GO:0004074">
    <property type="term" value="F:biliverdin reductase [NAD(P)H] activity"/>
    <property type="evidence" value="ECO:0007669"/>
    <property type="project" value="TreeGrafter"/>
</dbReference>
<comment type="caution">
    <text evidence="2">The sequence shown here is derived from an EMBL/GenBank/DDBJ whole genome shotgun (WGS) entry which is preliminary data.</text>
</comment>
<name>A0A0A2JN22_PENEN</name>
<dbReference type="Proteomes" id="UP000030143">
    <property type="component" value="Unassembled WGS sequence"/>
</dbReference>
<reference evidence="2 3" key="1">
    <citation type="journal article" date="2015" name="Mol. Plant Microbe Interact.">
        <title>Genome, transcriptome, and functional analyses of Penicillium expansum provide new insights into secondary metabolism and pathogenicity.</title>
        <authorList>
            <person name="Ballester A.R."/>
            <person name="Marcet-Houben M."/>
            <person name="Levin E."/>
            <person name="Sela N."/>
            <person name="Selma-Lazaro C."/>
            <person name="Carmona L."/>
            <person name="Wisniewski M."/>
            <person name="Droby S."/>
            <person name="Gonzalez-Candelas L."/>
            <person name="Gabaldon T."/>
        </authorList>
    </citation>
    <scope>NUCLEOTIDE SEQUENCE [LARGE SCALE GENOMIC DNA]</scope>
    <source>
        <strain evidence="2 3">MD-8</strain>
    </source>
</reference>